<dbReference type="OrthoDB" id="7741383at2759"/>
<dbReference type="PANTHER" id="PTHR24381:SF393">
    <property type="entry name" value="CHROMATIN-LINKED ADAPTOR FOR MSL PROTEINS, ISOFORM B"/>
    <property type="match status" value="1"/>
</dbReference>
<feature type="domain" description="C2H2-type" evidence="9">
    <location>
        <begin position="529"/>
        <end position="557"/>
    </location>
</feature>
<dbReference type="SMART" id="SM00355">
    <property type="entry name" value="ZnF_C2H2"/>
    <property type="match status" value="6"/>
</dbReference>
<protein>
    <recommendedName>
        <fullName evidence="9">C2H2-type domain-containing protein</fullName>
    </recommendedName>
</protein>
<accession>A0A8J2PEV7</accession>
<evidence type="ECO:0000256" key="6">
    <source>
        <dbReference type="ARBA" id="ARBA00023242"/>
    </source>
</evidence>
<dbReference type="AlphaFoldDB" id="A0A8J2PEV7"/>
<evidence type="ECO:0000256" key="1">
    <source>
        <dbReference type="ARBA" id="ARBA00004123"/>
    </source>
</evidence>
<dbReference type="InterPro" id="IPR013087">
    <property type="entry name" value="Znf_C2H2_type"/>
</dbReference>
<keyword evidence="3" id="KW-0677">Repeat</keyword>
<feature type="compositionally biased region" description="Basic and acidic residues" evidence="8">
    <location>
        <begin position="362"/>
        <end position="371"/>
    </location>
</feature>
<feature type="domain" description="C2H2-type" evidence="9">
    <location>
        <begin position="557"/>
        <end position="584"/>
    </location>
</feature>
<comment type="subcellular location">
    <subcellularLocation>
        <location evidence="1">Nucleus</location>
    </subcellularLocation>
</comment>
<reference evidence="10" key="1">
    <citation type="submission" date="2021-06" db="EMBL/GenBank/DDBJ databases">
        <authorList>
            <person name="Hodson N. C."/>
            <person name="Mongue J. A."/>
            <person name="Jaron S. K."/>
        </authorList>
    </citation>
    <scope>NUCLEOTIDE SEQUENCE</scope>
</reference>
<sequence>MSVLHTPNEILQARMKHMAGSQPHCFVCLLAYQRTEHQKSFDRLGLEESSKICDLLRLPQNFFAKKLVIFQICFGCHEKIKQVVALCSSTSRVGYEGRQRDIILIRTFLASQISRFYIPLKMEDFKYLGNQNFRIKESLYLHFLRRLIIDEIRRPKRPEELQMLDRICIDESQEKAPQTPRCLVCLQESSLNHVENPLVKLNPFETSSIVEAFDLKEQSRRVIENSMVCYVCHKKLIQIPHLLQELNQVSSNLVSAKNYVRAEILRRTTLSMKDAFKPELKEFLRSRQQLEQELRIGTPFEIEEEKDLHRSELEEWDSSDDATVAVIELEDDCADFSFNPDDSLEIIEDLTEESEAASQCDQKVEEPREAETSSSVTPTFNIATELETKQEQSILNLKPHKNTNQDKQCRYCWMTFQYDDARMLHEKFRHSISLESISGTKKFTCEFCPYAFKTLRELWKHRKLHTGDYPFKCNQCDRGFIDEVRHRQHQRMHQGIQDVECPTCFKVFSSRKFYKIHHQQKHKRRNRSFQCYLCRRKYISGVALQKHILGHHGGDKLDCQICGRDFTSRQYLALHMRSHVGKESNQTKLIPKRKYTRRKQTTNTENNENVPVPMVKTEVIDPYEFV</sequence>
<keyword evidence="2" id="KW-0479">Metal-binding</keyword>
<evidence type="ECO:0000256" key="4">
    <source>
        <dbReference type="ARBA" id="ARBA00022771"/>
    </source>
</evidence>
<proteinExistence type="predicted"/>
<evidence type="ECO:0000259" key="9">
    <source>
        <dbReference type="PROSITE" id="PS50157"/>
    </source>
</evidence>
<dbReference type="EMBL" id="CAJVCH010274392">
    <property type="protein sequence ID" value="CAG7734676.1"/>
    <property type="molecule type" value="Genomic_DNA"/>
</dbReference>
<comment type="caution">
    <text evidence="10">The sequence shown here is derived from an EMBL/GenBank/DDBJ whole genome shotgun (WGS) entry which is preliminary data.</text>
</comment>
<dbReference type="GO" id="GO:0008270">
    <property type="term" value="F:zinc ion binding"/>
    <property type="evidence" value="ECO:0007669"/>
    <property type="project" value="UniProtKB-KW"/>
</dbReference>
<name>A0A8J2PEV7_9HEXA</name>
<dbReference type="GO" id="GO:0005634">
    <property type="term" value="C:nucleus"/>
    <property type="evidence" value="ECO:0007669"/>
    <property type="project" value="UniProtKB-SubCell"/>
</dbReference>
<keyword evidence="4 7" id="KW-0863">Zinc-finger</keyword>
<evidence type="ECO:0000256" key="2">
    <source>
        <dbReference type="ARBA" id="ARBA00022723"/>
    </source>
</evidence>
<dbReference type="GO" id="GO:0000981">
    <property type="term" value="F:DNA-binding transcription factor activity, RNA polymerase II-specific"/>
    <property type="evidence" value="ECO:0007669"/>
    <property type="project" value="TreeGrafter"/>
</dbReference>
<feature type="region of interest" description="Disordered" evidence="8">
    <location>
        <begin position="355"/>
        <end position="379"/>
    </location>
</feature>
<keyword evidence="11" id="KW-1185">Reference proteome</keyword>
<evidence type="ECO:0000313" key="11">
    <source>
        <dbReference type="Proteomes" id="UP000708208"/>
    </source>
</evidence>
<evidence type="ECO:0000256" key="8">
    <source>
        <dbReference type="SAM" id="MobiDB-lite"/>
    </source>
</evidence>
<feature type="domain" description="C2H2-type" evidence="9">
    <location>
        <begin position="471"/>
        <end position="498"/>
    </location>
</feature>
<keyword evidence="6" id="KW-0539">Nucleus</keyword>
<dbReference type="PROSITE" id="PS50157">
    <property type="entry name" value="ZINC_FINGER_C2H2_2"/>
    <property type="match status" value="4"/>
</dbReference>
<gene>
    <name evidence="10" type="ORF">AFUS01_LOCUS23053</name>
</gene>
<keyword evidence="5" id="KW-0862">Zinc</keyword>
<evidence type="ECO:0000313" key="10">
    <source>
        <dbReference type="EMBL" id="CAG7734676.1"/>
    </source>
</evidence>
<organism evidence="10 11">
    <name type="scientific">Allacma fusca</name>
    <dbReference type="NCBI Taxonomy" id="39272"/>
    <lineage>
        <taxon>Eukaryota</taxon>
        <taxon>Metazoa</taxon>
        <taxon>Ecdysozoa</taxon>
        <taxon>Arthropoda</taxon>
        <taxon>Hexapoda</taxon>
        <taxon>Collembola</taxon>
        <taxon>Symphypleona</taxon>
        <taxon>Sminthuridae</taxon>
        <taxon>Allacma</taxon>
    </lineage>
</organism>
<dbReference type="PANTHER" id="PTHR24381">
    <property type="entry name" value="ZINC FINGER PROTEIN"/>
    <property type="match status" value="1"/>
</dbReference>
<dbReference type="PROSITE" id="PS00028">
    <property type="entry name" value="ZINC_FINGER_C2H2_1"/>
    <property type="match status" value="5"/>
</dbReference>
<dbReference type="GO" id="GO:0000977">
    <property type="term" value="F:RNA polymerase II transcription regulatory region sequence-specific DNA binding"/>
    <property type="evidence" value="ECO:0007669"/>
    <property type="project" value="TreeGrafter"/>
</dbReference>
<evidence type="ECO:0000256" key="7">
    <source>
        <dbReference type="PROSITE-ProRule" id="PRU00042"/>
    </source>
</evidence>
<evidence type="ECO:0000256" key="3">
    <source>
        <dbReference type="ARBA" id="ARBA00022737"/>
    </source>
</evidence>
<feature type="domain" description="C2H2-type" evidence="9">
    <location>
        <begin position="443"/>
        <end position="470"/>
    </location>
</feature>
<dbReference type="Proteomes" id="UP000708208">
    <property type="component" value="Unassembled WGS sequence"/>
</dbReference>
<dbReference type="Pfam" id="PF00096">
    <property type="entry name" value="zf-C2H2"/>
    <property type="match status" value="2"/>
</dbReference>
<evidence type="ECO:0000256" key="5">
    <source>
        <dbReference type="ARBA" id="ARBA00022833"/>
    </source>
</evidence>